<dbReference type="AlphaFoldDB" id="A0A4V2PRP5"/>
<evidence type="ECO:0000313" key="1">
    <source>
        <dbReference type="EMBL" id="TCK59511.1"/>
    </source>
</evidence>
<dbReference type="RefSeq" id="WP_132874418.1">
    <property type="nucleotide sequence ID" value="NZ_SMGG01000006.1"/>
</dbReference>
<name>A0A4V2PRP5_9BACT</name>
<keyword evidence="2" id="KW-1185">Reference proteome</keyword>
<proteinExistence type="predicted"/>
<reference evidence="1 2" key="1">
    <citation type="submission" date="2019-03" db="EMBL/GenBank/DDBJ databases">
        <title>Genomic Encyclopedia of Type Strains, Phase IV (KMG-IV): sequencing the most valuable type-strain genomes for metagenomic binning, comparative biology and taxonomic classification.</title>
        <authorList>
            <person name="Goeker M."/>
        </authorList>
    </citation>
    <scope>NUCLEOTIDE SEQUENCE [LARGE SCALE GENOMIC DNA]</scope>
    <source>
        <strain evidence="1 2">DSM 24984</strain>
    </source>
</reference>
<dbReference type="OrthoDB" id="2656750at2"/>
<dbReference type="Proteomes" id="UP000294614">
    <property type="component" value="Unassembled WGS sequence"/>
</dbReference>
<gene>
    <name evidence="1" type="ORF">C8D98_2445</name>
</gene>
<organism evidence="1 2">
    <name type="scientific">Seleniivibrio woodruffii</name>
    <dbReference type="NCBI Taxonomy" id="1078050"/>
    <lineage>
        <taxon>Bacteria</taxon>
        <taxon>Pseudomonadati</taxon>
        <taxon>Deferribacterota</taxon>
        <taxon>Deferribacteres</taxon>
        <taxon>Deferribacterales</taxon>
        <taxon>Geovibrionaceae</taxon>
        <taxon>Seleniivibrio</taxon>
    </lineage>
</organism>
<evidence type="ECO:0000313" key="2">
    <source>
        <dbReference type="Proteomes" id="UP000294614"/>
    </source>
</evidence>
<dbReference type="EMBL" id="SMGG01000006">
    <property type="protein sequence ID" value="TCK59511.1"/>
    <property type="molecule type" value="Genomic_DNA"/>
</dbReference>
<sequence>MRLFIVSCDFKNDLNIESKITGELNKHDGVRFKKDAWLLRTEATSEDIYLSVLSYLRPETCIIIAEVLPEPHYHMPQGITSWIKRNPAV</sequence>
<protein>
    <submittedName>
        <fullName evidence="1">Uncharacterized protein</fullName>
    </submittedName>
</protein>
<accession>A0A4V2PRP5</accession>
<comment type="caution">
    <text evidence="1">The sequence shown here is derived from an EMBL/GenBank/DDBJ whole genome shotgun (WGS) entry which is preliminary data.</text>
</comment>